<dbReference type="PANTHER" id="PTHR11609:SF5">
    <property type="entry name" value="PHOSPHORIBOSYLAMINOIMIDAZOLE CARBOXYLASE"/>
    <property type="match status" value="1"/>
</dbReference>
<dbReference type="EMBL" id="RKHK01000001">
    <property type="protein sequence ID" value="ROR72127.1"/>
    <property type="molecule type" value="Genomic_DNA"/>
</dbReference>
<evidence type="ECO:0000256" key="6">
    <source>
        <dbReference type="RuleBase" id="RU361200"/>
    </source>
</evidence>
<dbReference type="NCBIfam" id="TIGR01161">
    <property type="entry name" value="purK"/>
    <property type="match status" value="1"/>
</dbReference>
<comment type="function">
    <text evidence="5">Catalyzes the ATP-dependent conversion of 5-aminoimidazole ribonucleotide (AIR) and HCO(3)(-) to N5-carboxyaminoimidazole ribonucleotide (N5-CAIR).</text>
</comment>
<name>A0A3N2BA52_9MICO</name>
<dbReference type="InterPro" id="IPR040686">
    <property type="entry name" value="PurK_C"/>
</dbReference>
<reference evidence="8 9" key="1">
    <citation type="submission" date="2018-11" db="EMBL/GenBank/DDBJ databases">
        <title>Sequencing the genomes of 1000 actinobacteria strains.</title>
        <authorList>
            <person name="Klenk H.-P."/>
        </authorList>
    </citation>
    <scope>NUCLEOTIDE SEQUENCE [LARGE SCALE GENOMIC DNA]</scope>
    <source>
        <strain evidence="8 9">DSM 11294</strain>
    </source>
</reference>
<keyword evidence="2 5" id="KW-0547">Nucleotide-binding</keyword>
<comment type="caution">
    <text evidence="8">The sequence shown here is derived from an EMBL/GenBank/DDBJ whole genome shotgun (WGS) entry which is preliminary data.</text>
</comment>
<dbReference type="SUPFAM" id="SSF56059">
    <property type="entry name" value="Glutathione synthetase ATP-binding domain-like"/>
    <property type="match status" value="1"/>
</dbReference>
<dbReference type="EC" id="6.3.4.18" evidence="5 6"/>
<evidence type="ECO:0000256" key="4">
    <source>
        <dbReference type="ARBA" id="ARBA00022840"/>
    </source>
</evidence>
<dbReference type="PANTHER" id="PTHR11609">
    <property type="entry name" value="PURINE BIOSYNTHESIS PROTEIN 6/7, PUR6/7"/>
    <property type="match status" value="1"/>
</dbReference>
<dbReference type="InterPro" id="IPR013815">
    <property type="entry name" value="ATP_grasp_subdomain_1"/>
</dbReference>
<comment type="subunit">
    <text evidence="5 6">Homodimer.</text>
</comment>
<dbReference type="Proteomes" id="UP000280668">
    <property type="component" value="Unassembled WGS sequence"/>
</dbReference>
<keyword evidence="4 5" id="KW-0067">ATP-binding</keyword>
<evidence type="ECO:0000256" key="3">
    <source>
        <dbReference type="ARBA" id="ARBA00022755"/>
    </source>
</evidence>
<proteinExistence type="inferred from homology"/>
<dbReference type="HAMAP" id="MF_01928">
    <property type="entry name" value="PurK"/>
    <property type="match status" value="1"/>
</dbReference>
<protein>
    <recommendedName>
        <fullName evidence="5 6">N5-carboxyaminoimidazole ribonucleotide synthase</fullName>
        <shortName evidence="5 6">N5-CAIR synthase</shortName>
        <ecNumber evidence="5 6">6.3.4.18</ecNumber>
    </recommendedName>
    <alternativeName>
        <fullName evidence="5 6">5-(carboxyamino)imidazole ribonucleotide synthetase</fullName>
    </alternativeName>
</protein>
<organism evidence="8 9">
    <name type="scientific">Bogoriella caseilytica</name>
    <dbReference type="NCBI Taxonomy" id="56055"/>
    <lineage>
        <taxon>Bacteria</taxon>
        <taxon>Bacillati</taxon>
        <taxon>Actinomycetota</taxon>
        <taxon>Actinomycetes</taxon>
        <taxon>Micrococcales</taxon>
        <taxon>Bogoriellaceae</taxon>
        <taxon>Bogoriella</taxon>
    </lineage>
</organism>
<feature type="binding site" evidence="5">
    <location>
        <position position="112"/>
    </location>
    <ligand>
        <name>ATP</name>
        <dbReference type="ChEBI" id="CHEBI:30616"/>
    </ligand>
</feature>
<dbReference type="InterPro" id="IPR054350">
    <property type="entry name" value="PurT/PurK_preATP-grasp"/>
</dbReference>
<comment type="function">
    <text evidence="6">Catalyzes the ATP-dependent conversion of 5-aminoimidazole ribonucleotide (AIR) and HCO(3)- to N5-carboxyaminoimidazole ribonucleotide (N5-CAIR).</text>
</comment>
<comment type="catalytic activity">
    <reaction evidence="5 6">
        <text>5-amino-1-(5-phospho-beta-D-ribosyl)imidazole + hydrogencarbonate + ATP = 5-carboxyamino-1-(5-phospho-D-ribosyl)imidazole + ADP + phosphate + 2 H(+)</text>
        <dbReference type="Rhea" id="RHEA:19317"/>
        <dbReference type="ChEBI" id="CHEBI:15378"/>
        <dbReference type="ChEBI" id="CHEBI:17544"/>
        <dbReference type="ChEBI" id="CHEBI:30616"/>
        <dbReference type="ChEBI" id="CHEBI:43474"/>
        <dbReference type="ChEBI" id="CHEBI:58730"/>
        <dbReference type="ChEBI" id="CHEBI:137981"/>
        <dbReference type="ChEBI" id="CHEBI:456216"/>
        <dbReference type="EC" id="6.3.4.18"/>
    </reaction>
</comment>
<dbReference type="Gene3D" id="3.40.50.20">
    <property type="match status" value="1"/>
</dbReference>
<keyword evidence="9" id="KW-1185">Reference proteome</keyword>
<evidence type="ECO:0000256" key="1">
    <source>
        <dbReference type="ARBA" id="ARBA00022598"/>
    </source>
</evidence>
<dbReference type="InterPro" id="IPR016185">
    <property type="entry name" value="PreATP-grasp_dom_sf"/>
</dbReference>
<evidence type="ECO:0000313" key="8">
    <source>
        <dbReference type="EMBL" id="ROR72127.1"/>
    </source>
</evidence>
<gene>
    <name evidence="5 6" type="primary">purK</name>
    <name evidence="8" type="ORF">EDD31_0474</name>
</gene>
<dbReference type="AlphaFoldDB" id="A0A3N2BA52"/>
<keyword evidence="1 5" id="KW-0436">Ligase</keyword>
<feature type="binding site" evidence="5">
    <location>
        <position position="152"/>
    </location>
    <ligand>
        <name>ATP</name>
        <dbReference type="ChEBI" id="CHEBI:30616"/>
    </ligand>
</feature>
<dbReference type="GO" id="GO:0046872">
    <property type="term" value="F:metal ion binding"/>
    <property type="evidence" value="ECO:0007669"/>
    <property type="project" value="InterPro"/>
</dbReference>
<dbReference type="RefSeq" id="WP_123302737.1">
    <property type="nucleotide sequence ID" value="NZ_RKHK01000001.1"/>
</dbReference>
<dbReference type="Pfam" id="PF02222">
    <property type="entry name" value="ATP-grasp"/>
    <property type="match status" value="1"/>
</dbReference>
<evidence type="ECO:0000256" key="2">
    <source>
        <dbReference type="ARBA" id="ARBA00022741"/>
    </source>
</evidence>
<dbReference type="SUPFAM" id="SSF51246">
    <property type="entry name" value="Rudiment single hybrid motif"/>
    <property type="match status" value="1"/>
</dbReference>
<dbReference type="Pfam" id="PF22660">
    <property type="entry name" value="RS_preATP-grasp-like"/>
    <property type="match status" value="1"/>
</dbReference>
<evidence type="ECO:0000256" key="5">
    <source>
        <dbReference type="HAMAP-Rule" id="MF_01928"/>
    </source>
</evidence>
<comment type="pathway">
    <text evidence="5 6">Purine metabolism; IMP biosynthesis via de novo pathway; 5-amino-1-(5-phospho-D-ribosyl)imidazole-4-carboxylate from 5-amino-1-(5-phospho-D-ribosyl)imidazole (N5-CAIR route): step 1/2.</text>
</comment>
<dbReference type="GO" id="GO:0004638">
    <property type="term" value="F:phosphoribosylaminoimidazole carboxylase activity"/>
    <property type="evidence" value="ECO:0007669"/>
    <property type="project" value="InterPro"/>
</dbReference>
<feature type="binding site" evidence="5">
    <location>
        <position position="196"/>
    </location>
    <ligand>
        <name>ATP</name>
        <dbReference type="ChEBI" id="CHEBI:30616"/>
    </ligand>
</feature>
<dbReference type="PROSITE" id="PS50975">
    <property type="entry name" value="ATP_GRASP"/>
    <property type="match status" value="1"/>
</dbReference>
<dbReference type="FunFam" id="3.30.470.20:FF:000029">
    <property type="entry name" value="N5-carboxyaminoimidazole ribonucleotide synthase"/>
    <property type="match status" value="1"/>
</dbReference>
<dbReference type="GO" id="GO:0005524">
    <property type="term" value="F:ATP binding"/>
    <property type="evidence" value="ECO:0007669"/>
    <property type="project" value="UniProtKB-UniRule"/>
</dbReference>
<dbReference type="Pfam" id="PF17769">
    <property type="entry name" value="PurK_C"/>
    <property type="match status" value="1"/>
</dbReference>
<evidence type="ECO:0000259" key="7">
    <source>
        <dbReference type="PROSITE" id="PS50975"/>
    </source>
</evidence>
<comment type="similarity">
    <text evidence="5 6">Belongs to the PurK/PurT family.</text>
</comment>
<dbReference type="GO" id="GO:0034028">
    <property type="term" value="F:5-(carboxyamino)imidazole ribonucleotide synthase activity"/>
    <property type="evidence" value="ECO:0007669"/>
    <property type="project" value="UniProtKB-UniRule"/>
</dbReference>
<dbReference type="InterPro" id="IPR005875">
    <property type="entry name" value="PurK"/>
</dbReference>
<dbReference type="OrthoDB" id="9804625at2"/>
<dbReference type="Gene3D" id="3.30.1490.20">
    <property type="entry name" value="ATP-grasp fold, A domain"/>
    <property type="match status" value="1"/>
</dbReference>
<dbReference type="GO" id="GO:0005829">
    <property type="term" value="C:cytosol"/>
    <property type="evidence" value="ECO:0007669"/>
    <property type="project" value="TreeGrafter"/>
</dbReference>
<feature type="binding site" evidence="5">
    <location>
        <begin position="273"/>
        <end position="274"/>
    </location>
    <ligand>
        <name>ATP</name>
        <dbReference type="ChEBI" id="CHEBI:30616"/>
    </ligand>
</feature>
<dbReference type="InterPro" id="IPR011054">
    <property type="entry name" value="Rudment_hybrid_motif"/>
</dbReference>
<feature type="domain" description="ATP-grasp" evidence="7">
    <location>
        <begin position="116"/>
        <end position="303"/>
    </location>
</feature>
<dbReference type="SUPFAM" id="SSF52440">
    <property type="entry name" value="PreATP-grasp domain"/>
    <property type="match status" value="1"/>
</dbReference>
<comment type="caution">
    <text evidence="5">Lacks conserved residue(s) required for the propagation of feature annotation.</text>
</comment>
<dbReference type="Gene3D" id="3.30.470.20">
    <property type="entry name" value="ATP-grasp fold, B domain"/>
    <property type="match status" value="1"/>
</dbReference>
<accession>A0A3N2BA52</accession>
<dbReference type="NCBIfam" id="NF004679">
    <property type="entry name" value="PRK06019.1-5"/>
    <property type="match status" value="1"/>
</dbReference>
<feature type="binding site" evidence="5">
    <location>
        <begin position="188"/>
        <end position="191"/>
    </location>
    <ligand>
        <name>ATP</name>
        <dbReference type="ChEBI" id="CHEBI:30616"/>
    </ligand>
</feature>
<evidence type="ECO:0000313" key="9">
    <source>
        <dbReference type="Proteomes" id="UP000280668"/>
    </source>
</evidence>
<dbReference type="GO" id="GO:0006189">
    <property type="term" value="P:'de novo' IMP biosynthetic process"/>
    <property type="evidence" value="ECO:0007669"/>
    <property type="project" value="UniProtKB-UniRule"/>
</dbReference>
<sequence length="389" mass="40496">MNAPVVAVVGGGQLARMMQQQAVALGVHLRVLVESPTVSAAQVVPDVSVGAASDGVAIAALVAGSASASASGPAAALTFEHEHVPAEILERLSADGVAVRPGPHALLHAQDKIVMRRALTAAGLPCPAWAAVSDRLELTAFGEQAGWPVVVKTARGGYDGKGVRVVSSADEAGDWLSALEPGGQLLAEAKVPFTRELAVLVARRPSGELRSWPTVQTVQQDGVCFEVTAPAPGLEPAVAQRAEEIAERIATALDVTGVLAVEMFEVDGELFVNELAMRPHNSGHWSIDGSITSQFEQHLRAVLDLPLGETAPTAPHAVMVNLLGSALEDPVAAYPEVMARYPRAKVHLYGKEVRQGRKLGHVTVTGEDLKAARAAAHGAVALLRGEEPA</sequence>
<dbReference type="InterPro" id="IPR003135">
    <property type="entry name" value="ATP-grasp_carboxylate-amine"/>
</dbReference>
<keyword evidence="3 5" id="KW-0658">Purine biosynthesis</keyword>
<dbReference type="NCBIfam" id="NF004680">
    <property type="entry name" value="PRK06019.1-6"/>
    <property type="match status" value="1"/>
</dbReference>
<dbReference type="UniPathway" id="UPA00074">
    <property type="reaction ID" value="UER00942"/>
</dbReference>
<dbReference type="InterPro" id="IPR011761">
    <property type="entry name" value="ATP-grasp"/>
</dbReference>